<keyword evidence="11" id="KW-0408">Iron</keyword>
<gene>
    <name evidence="16" type="ORF">Gxy13693_003_094</name>
</gene>
<comment type="subcellular location">
    <subcellularLocation>
        <location evidence="1">Cell membrane</location>
        <topology evidence="1">Multi-pass membrane protein</topology>
    </subcellularLocation>
</comment>
<keyword evidence="7 14" id="KW-0812">Transmembrane</keyword>
<evidence type="ECO:0000313" key="17">
    <source>
        <dbReference type="Proteomes" id="UP000032683"/>
    </source>
</evidence>
<evidence type="ECO:0000256" key="6">
    <source>
        <dbReference type="ARBA" id="ARBA00022660"/>
    </source>
</evidence>
<dbReference type="Gene3D" id="1.20.210.10">
    <property type="entry name" value="Cytochrome c oxidase-like, subunit I domain"/>
    <property type="match status" value="1"/>
</dbReference>
<protein>
    <submittedName>
        <fullName evidence="16">Cytochrome oxidase/cytochrome o ubiquinol oxidase subunit I</fullName>
    </submittedName>
</protein>
<evidence type="ECO:0000256" key="3">
    <source>
        <dbReference type="ARBA" id="ARBA00022448"/>
    </source>
</evidence>
<dbReference type="CDD" id="cd01662">
    <property type="entry name" value="Ubiquinol_Oxidase_I"/>
    <property type="match status" value="1"/>
</dbReference>
<feature type="transmembrane region" description="Helical" evidence="14">
    <location>
        <begin position="494"/>
        <end position="518"/>
    </location>
</feature>
<evidence type="ECO:0000256" key="12">
    <source>
        <dbReference type="ARBA" id="ARBA00023008"/>
    </source>
</evidence>
<dbReference type="GO" id="GO:0015990">
    <property type="term" value="P:electron transport coupled proton transport"/>
    <property type="evidence" value="ECO:0007669"/>
    <property type="project" value="TreeGrafter"/>
</dbReference>
<dbReference type="Pfam" id="PF00115">
    <property type="entry name" value="COX1"/>
    <property type="match status" value="1"/>
</dbReference>
<keyword evidence="3" id="KW-0813">Transport</keyword>
<dbReference type="GO" id="GO:0004129">
    <property type="term" value="F:cytochrome-c oxidase activity"/>
    <property type="evidence" value="ECO:0007669"/>
    <property type="project" value="InterPro"/>
</dbReference>
<evidence type="ECO:0000313" key="16">
    <source>
        <dbReference type="EMBL" id="GAN98419.1"/>
    </source>
</evidence>
<keyword evidence="8" id="KW-0479">Metal-binding</keyword>
<evidence type="ECO:0000256" key="8">
    <source>
        <dbReference type="ARBA" id="ARBA00022723"/>
    </source>
</evidence>
<accession>A0A0D6Q4Q0</accession>
<proteinExistence type="inferred from homology"/>
<comment type="caution">
    <text evidence="16">The sequence shown here is derived from an EMBL/GenBank/DDBJ whole genome shotgun (WGS) entry which is preliminary data.</text>
</comment>
<keyword evidence="9" id="KW-0249">Electron transport</keyword>
<dbReference type="InterPro" id="IPR036927">
    <property type="entry name" value="Cyt_c_oxase-like_su1_sf"/>
</dbReference>
<dbReference type="GO" id="GO:0009060">
    <property type="term" value="P:aerobic respiration"/>
    <property type="evidence" value="ECO:0007669"/>
    <property type="project" value="InterPro"/>
</dbReference>
<dbReference type="InterPro" id="IPR000883">
    <property type="entry name" value="Cyt_C_Oxase_1"/>
</dbReference>
<evidence type="ECO:0000256" key="2">
    <source>
        <dbReference type="ARBA" id="ARBA00009578"/>
    </source>
</evidence>
<feature type="transmembrane region" description="Helical" evidence="14">
    <location>
        <begin position="456"/>
        <end position="474"/>
    </location>
</feature>
<dbReference type="InterPro" id="IPR014207">
    <property type="entry name" value="Cyt_c_ubiqinol_oxidase_su1"/>
</dbReference>
<feature type="transmembrane region" description="Helical" evidence="14">
    <location>
        <begin position="380"/>
        <end position="403"/>
    </location>
</feature>
<comment type="similarity">
    <text evidence="2">Belongs to the heme-copper respiratory oxidase family.</text>
</comment>
<feature type="transmembrane region" description="Helical" evidence="14">
    <location>
        <begin position="273"/>
        <end position="295"/>
    </location>
</feature>
<evidence type="ECO:0000259" key="15">
    <source>
        <dbReference type="PROSITE" id="PS50855"/>
    </source>
</evidence>
<dbReference type="GO" id="GO:0016682">
    <property type="term" value="F:oxidoreductase activity, acting on diphenols and related substances as donors, oxygen as acceptor"/>
    <property type="evidence" value="ECO:0007669"/>
    <property type="project" value="InterPro"/>
</dbReference>
<keyword evidence="13 14" id="KW-0472">Membrane</keyword>
<feature type="transmembrane region" description="Helical" evidence="14">
    <location>
        <begin position="415"/>
        <end position="435"/>
    </location>
</feature>
<dbReference type="EMBL" id="BANJ01000003">
    <property type="protein sequence ID" value="GAN98419.1"/>
    <property type="molecule type" value="Genomic_DNA"/>
</dbReference>
<feature type="transmembrane region" description="Helical" evidence="14">
    <location>
        <begin position="346"/>
        <end position="368"/>
    </location>
</feature>
<keyword evidence="6" id="KW-0679">Respiratory chain</keyword>
<dbReference type="GeneID" id="79186172"/>
<organism evidence="16 17">
    <name type="scientific">Komagataeibacter xylinus NBRC 13693</name>
    <dbReference type="NCBI Taxonomy" id="1234668"/>
    <lineage>
        <taxon>Bacteria</taxon>
        <taxon>Pseudomonadati</taxon>
        <taxon>Pseudomonadota</taxon>
        <taxon>Alphaproteobacteria</taxon>
        <taxon>Acetobacterales</taxon>
        <taxon>Acetobacteraceae</taxon>
        <taxon>Komagataeibacter</taxon>
    </lineage>
</organism>
<feature type="transmembrane region" description="Helical" evidence="14">
    <location>
        <begin position="59"/>
        <end position="83"/>
    </location>
</feature>
<dbReference type="RefSeq" id="WP_010514314.1">
    <property type="nucleotide sequence ID" value="NZ_BANJ01000003.1"/>
</dbReference>
<dbReference type="SUPFAM" id="SSF81442">
    <property type="entry name" value="Cytochrome c oxidase subunit I-like"/>
    <property type="match status" value="1"/>
</dbReference>
<evidence type="ECO:0000256" key="9">
    <source>
        <dbReference type="ARBA" id="ARBA00022982"/>
    </source>
</evidence>
<keyword evidence="10 14" id="KW-1133">Transmembrane helix</keyword>
<feature type="transmembrane region" description="Helical" evidence="14">
    <location>
        <begin position="316"/>
        <end position="334"/>
    </location>
</feature>
<keyword evidence="5" id="KW-0349">Heme</keyword>
<dbReference type="PRINTS" id="PR01165">
    <property type="entry name" value="CYCOXIDASEI"/>
</dbReference>
<dbReference type="PROSITE" id="PS50855">
    <property type="entry name" value="COX1"/>
    <property type="match status" value="1"/>
</dbReference>
<dbReference type="GO" id="GO:0046872">
    <property type="term" value="F:metal ion binding"/>
    <property type="evidence" value="ECO:0007669"/>
    <property type="project" value="UniProtKB-KW"/>
</dbReference>
<name>A0A0D6Q4Q0_KOMXY</name>
<evidence type="ECO:0000256" key="7">
    <source>
        <dbReference type="ARBA" id="ARBA00022692"/>
    </source>
</evidence>
<dbReference type="GO" id="GO:0009486">
    <property type="term" value="F:cytochrome bo3 ubiquinol oxidase activity"/>
    <property type="evidence" value="ECO:0007669"/>
    <property type="project" value="TreeGrafter"/>
</dbReference>
<feature type="transmembrane region" description="Helical" evidence="14">
    <location>
        <begin position="225"/>
        <end position="253"/>
    </location>
</feature>
<dbReference type="PANTHER" id="PTHR10422">
    <property type="entry name" value="CYTOCHROME C OXIDASE SUBUNIT 1"/>
    <property type="match status" value="1"/>
</dbReference>
<evidence type="ECO:0000256" key="11">
    <source>
        <dbReference type="ARBA" id="ARBA00023004"/>
    </source>
</evidence>
<dbReference type="GO" id="GO:0020037">
    <property type="term" value="F:heme binding"/>
    <property type="evidence" value="ECO:0007669"/>
    <property type="project" value="InterPro"/>
</dbReference>
<feature type="transmembrane region" description="Helical" evidence="14">
    <location>
        <begin position="16"/>
        <end position="38"/>
    </location>
</feature>
<evidence type="ECO:0000256" key="5">
    <source>
        <dbReference type="ARBA" id="ARBA00022617"/>
    </source>
</evidence>
<evidence type="ECO:0000256" key="4">
    <source>
        <dbReference type="ARBA" id="ARBA00022475"/>
    </source>
</evidence>
<evidence type="ECO:0000256" key="10">
    <source>
        <dbReference type="ARBA" id="ARBA00022989"/>
    </source>
</evidence>
<feature type="transmembrane region" description="Helical" evidence="14">
    <location>
        <begin position="189"/>
        <end position="213"/>
    </location>
</feature>
<dbReference type="NCBIfam" id="TIGR02843">
    <property type="entry name" value="CyoB"/>
    <property type="match status" value="1"/>
</dbReference>
<feature type="transmembrane region" description="Helical" evidence="14">
    <location>
        <begin position="103"/>
        <end position="127"/>
    </location>
</feature>
<keyword evidence="4" id="KW-1003">Cell membrane</keyword>
<dbReference type="PANTHER" id="PTHR10422:SF35">
    <property type="entry name" value="CYTOCHROME BO(3) UBIQUINOL OXIDASE SUBUNIT 1"/>
    <property type="match status" value="1"/>
</dbReference>
<feature type="transmembrane region" description="Helical" evidence="14">
    <location>
        <begin position="139"/>
        <end position="162"/>
    </location>
</feature>
<feature type="domain" description="Cytochrome oxidase subunit I profile" evidence="15">
    <location>
        <begin position="39"/>
        <end position="561"/>
    </location>
</feature>
<dbReference type="AlphaFoldDB" id="A0A0D6Q4Q0"/>
<evidence type="ECO:0000256" key="14">
    <source>
        <dbReference type="SAM" id="Phobius"/>
    </source>
</evidence>
<sequence length="664" mass="74383">MLGKLTLSAIPYDVPILVGTFIGAAIAGLAVVGLITYYGKWGYLWREWLTSVDHKRIGVMYIVVALVALFRGFADAIMMRSQLALAYAGNPGYLPPHHYDQIFSAHGTIMIFFMAMAFMQGLMNIVVPLQIGARDVAFPFVNTLSFWMTTISFLLVNVSLFIGEFSQCGWLAYPPLSEQQFSPGVGVDYYIWAVQLSGVGTLLTGVNFFATIVKMRAPGMTYMRMPVFTWTIFCTTVLIMVAFPILTVAMGLLGLDRYLGMHFFTNDGGGNQMLYLSVIWGWGHPEVYILVLPAFGAFSEITQTFSRKPLFGYKTMVYATASIMVLSLVVWVHHFFTMGAGPNVNAFFGIMTMIIAVPTGVKIFNWLFTMYKGRIDFHATMYWVIGFMITFSIGGMTGVMLAIPASDFVLHNSLFVIAHFHNVIIGGVYFGYVAAMNFWFPKAFGFKLNEAWGKRAFWFWFVGFYVAFMPLYVLGFEGMTRRMNHYDNPEWHPWLLIAEVGAVLIACGIVCQLTQLYVSIRDRNLAENRDLTGDPWNARTLEWSTSSPPPFYNFAILPEVHELDAFAHDKEAGIDTRQAGGNYQPIHMPKNTACGFLIGAFSFVMGFGAVWYIWWLAAVGLIGVIATVIARSSDNDVDYYVPVSEVVRIEQEHTHNLMAAQAAE</sequence>
<evidence type="ECO:0000256" key="1">
    <source>
        <dbReference type="ARBA" id="ARBA00004651"/>
    </source>
</evidence>
<dbReference type="FunFam" id="1.20.210.10:FF:000002">
    <property type="entry name" value="Cytochrome o ubiquinol oxidase, subunit I"/>
    <property type="match status" value="1"/>
</dbReference>
<evidence type="ECO:0000256" key="13">
    <source>
        <dbReference type="ARBA" id="ARBA00023136"/>
    </source>
</evidence>
<dbReference type="Proteomes" id="UP000032683">
    <property type="component" value="Unassembled WGS sequence"/>
</dbReference>
<dbReference type="InterPro" id="IPR023616">
    <property type="entry name" value="Cyt_c_oxase-like_su1_dom"/>
</dbReference>
<dbReference type="GO" id="GO:0005886">
    <property type="term" value="C:plasma membrane"/>
    <property type="evidence" value="ECO:0007669"/>
    <property type="project" value="UniProtKB-SubCell"/>
</dbReference>
<reference evidence="16 17" key="1">
    <citation type="submission" date="2012-11" db="EMBL/GenBank/DDBJ databases">
        <title>Whole genome sequence of Gluconacetobacter xylinus NBRC 13693.</title>
        <authorList>
            <person name="Azuma Y."/>
            <person name="Higashiura N."/>
            <person name="Hirakawa H."/>
            <person name="Matsushita K."/>
        </authorList>
    </citation>
    <scope>NUCLEOTIDE SEQUENCE [LARGE SCALE GENOMIC DNA]</scope>
    <source>
        <strain evidence="16 17">NBRC 13693</strain>
    </source>
</reference>
<feature type="transmembrane region" description="Helical" evidence="14">
    <location>
        <begin position="596"/>
        <end position="629"/>
    </location>
</feature>
<keyword evidence="12" id="KW-0186">Copper</keyword>
<dbReference type="GO" id="GO:0022904">
    <property type="term" value="P:respiratory electron transport chain"/>
    <property type="evidence" value="ECO:0007669"/>
    <property type="project" value="TreeGrafter"/>
</dbReference>